<comment type="similarity">
    <text evidence="4">Belongs to the zinc-containing alcohol dehydrogenase family.</text>
</comment>
<evidence type="ECO:0000313" key="7">
    <source>
        <dbReference type="Proteomes" id="UP000766486"/>
    </source>
</evidence>
<dbReference type="InterPro" id="IPR036291">
    <property type="entry name" value="NAD(P)-bd_dom_sf"/>
</dbReference>
<evidence type="ECO:0000256" key="1">
    <source>
        <dbReference type="ARBA" id="ARBA00022723"/>
    </source>
</evidence>
<name>A0ABY6UHL5_BIOOC</name>
<evidence type="ECO:0000256" key="4">
    <source>
        <dbReference type="RuleBase" id="RU361277"/>
    </source>
</evidence>
<proteinExistence type="inferred from homology"/>
<dbReference type="InterPro" id="IPR050129">
    <property type="entry name" value="Zn_alcohol_dh"/>
</dbReference>
<evidence type="ECO:0000256" key="2">
    <source>
        <dbReference type="ARBA" id="ARBA00022833"/>
    </source>
</evidence>
<dbReference type="CDD" id="cd08231">
    <property type="entry name" value="MDR_TM0436_like"/>
    <property type="match status" value="1"/>
</dbReference>
<dbReference type="SUPFAM" id="SSF50129">
    <property type="entry name" value="GroES-like"/>
    <property type="match status" value="1"/>
</dbReference>
<evidence type="ECO:0000256" key="3">
    <source>
        <dbReference type="ARBA" id="ARBA00023002"/>
    </source>
</evidence>
<gene>
    <name evidence="6" type="ORF">CLO192961_LOCUS291862</name>
</gene>
<keyword evidence="2 4" id="KW-0862">Zinc</keyword>
<organism evidence="6 7">
    <name type="scientific">Bionectria ochroleuca</name>
    <name type="common">Gliocladium roseum</name>
    <dbReference type="NCBI Taxonomy" id="29856"/>
    <lineage>
        <taxon>Eukaryota</taxon>
        <taxon>Fungi</taxon>
        <taxon>Dikarya</taxon>
        <taxon>Ascomycota</taxon>
        <taxon>Pezizomycotina</taxon>
        <taxon>Sordariomycetes</taxon>
        <taxon>Hypocreomycetidae</taxon>
        <taxon>Hypocreales</taxon>
        <taxon>Bionectriaceae</taxon>
        <taxon>Clonostachys</taxon>
    </lineage>
</organism>
<sequence length="361" mass="38445">MKYGKLAVFTQPGEPINIIEEEVLPPECDEILVRVLIAGICGSDVHRLKGDVPGKSMGVSFGHEAVGTIERLGEEINADSLGVPLNQGDTVYWMPLTPCGDCVDCGLSNPLRCKNVNWPPPIGKPNGACFRQYATLSSKCVYIRVPPDVAPEDVITFGCGMPTALRGIKQLGEFPANIDVVVQGSGPVGLACTLILSLAGARSIIVIGDPAHRLEAATLLGATHVISLTNTTPETRSELVNDLTEGRGADIVVEAAGTAVAFPEGLDLLGMDGKYLILGLYSGSAKVLINPVRINNYNLRIIGSLGLDIDSYKKTVDIASDHGRRLQFSNLITHRFTLHQLEEALNLVGRGIPIKAVVVPN</sequence>
<dbReference type="Pfam" id="PF08240">
    <property type="entry name" value="ADH_N"/>
    <property type="match status" value="1"/>
</dbReference>
<evidence type="ECO:0000313" key="6">
    <source>
        <dbReference type="EMBL" id="VUC30724.1"/>
    </source>
</evidence>
<comment type="caution">
    <text evidence="6">The sequence shown here is derived from an EMBL/GenBank/DDBJ whole genome shotgun (WGS) entry which is preliminary data.</text>
</comment>
<dbReference type="Gene3D" id="3.40.50.720">
    <property type="entry name" value="NAD(P)-binding Rossmann-like Domain"/>
    <property type="match status" value="1"/>
</dbReference>
<dbReference type="Pfam" id="PF00107">
    <property type="entry name" value="ADH_zinc_N"/>
    <property type="match status" value="1"/>
</dbReference>
<accession>A0ABY6UHL5</accession>
<feature type="domain" description="Enoyl reductase (ER)" evidence="5">
    <location>
        <begin position="13"/>
        <end position="358"/>
    </location>
</feature>
<keyword evidence="7" id="KW-1185">Reference proteome</keyword>
<evidence type="ECO:0000259" key="5">
    <source>
        <dbReference type="SMART" id="SM00829"/>
    </source>
</evidence>
<dbReference type="InterPro" id="IPR013149">
    <property type="entry name" value="ADH-like_C"/>
</dbReference>
<dbReference type="Gene3D" id="3.90.180.10">
    <property type="entry name" value="Medium-chain alcohol dehydrogenases, catalytic domain"/>
    <property type="match status" value="1"/>
</dbReference>
<dbReference type="PANTHER" id="PTHR43401">
    <property type="entry name" value="L-THREONINE 3-DEHYDROGENASE"/>
    <property type="match status" value="1"/>
</dbReference>
<dbReference type="SMART" id="SM00829">
    <property type="entry name" value="PKS_ER"/>
    <property type="match status" value="1"/>
</dbReference>
<dbReference type="InterPro" id="IPR013154">
    <property type="entry name" value="ADH-like_N"/>
</dbReference>
<dbReference type="PROSITE" id="PS00059">
    <property type="entry name" value="ADH_ZINC"/>
    <property type="match status" value="1"/>
</dbReference>
<reference evidence="6 7" key="1">
    <citation type="submission" date="2019-06" db="EMBL/GenBank/DDBJ databases">
        <authorList>
            <person name="Broberg M."/>
        </authorList>
    </citation>
    <scope>NUCLEOTIDE SEQUENCE [LARGE SCALE GENOMIC DNA]</scope>
</reference>
<protein>
    <recommendedName>
        <fullName evidence="5">Enoyl reductase (ER) domain-containing protein</fullName>
    </recommendedName>
</protein>
<dbReference type="EMBL" id="CABFNS010000823">
    <property type="protein sequence ID" value="VUC30724.1"/>
    <property type="molecule type" value="Genomic_DNA"/>
</dbReference>
<keyword evidence="3" id="KW-0560">Oxidoreductase</keyword>
<comment type="cofactor">
    <cofactor evidence="4">
        <name>Zn(2+)</name>
        <dbReference type="ChEBI" id="CHEBI:29105"/>
    </cofactor>
</comment>
<keyword evidence="1 4" id="KW-0479">Metal-binding</keyword>
<dbReference type="InterPro" id="IPR011032">
    <property type="entry name" value="GroES-like_sf"/>
</dbReference>
<dbReference type="InterPro" id="IPR020843">
    <property type="entry name" value="ER"/>
</dbReference>
<dbReference type="Proteomes" id="UP000766486">
    <property type="component" value="Unassembled WGS sequence"/>
</dbReference>
<dbReference type="SUPFAM" id="SSF51735">
    <property type="entry name" value="NAD(P)-binding Rossmann-fold domains"/>
    <property type="match status" value="1"/>
</dbReference>
<dbReference type="InterPro" id="IPR002328">
    <property type="entry name" value="ADH_Zn_CS"/>
</dbReference>